<dbReference type="GO" id="GO:0005634">
    <property type="term" value="C:nucleus"/>
    <property type="evidence" value="ECO:0007669"/>
    <property type="project" value="UniProtKB-SubCell"/>
</dbReference>
<dbReference type="PANTHER" id="PTHR13026:SF0">
    <property type="entry name" value="RIBOSOMAL RNA PROCESSING 1B"/>
    <property type="match status" value="1"/>
</dbReference>
<reference evidence="5" key="2">
    <citation type="journal article" date="2020" name="Nat. Commun.">
        <title>Large-scale genome sequencing of mycorrhizal fungi provides insights into the early evolution of symbiotic traits.</title>
        <authorList>
            <person name="Miyauchi S."/>
            <person name="Kiss E."/>
            <person name="Kuo A."/>
            <person name="Drula E."/>
            <person name="Kohler A."/>
            <person name="Sanchez-Garcia M."/>
            <person name="Morin E."/>
            <person name="Andreopoulos B."/>
            <person name="Barry K.W."/>
            <person name="Bonito G."/>
            <person name="Buee M."/>
            <person name="Carver A."/>
            <person name="Chen C."/>
            <person name="Cichocki N."/>
            <person name="Clum A."/>
            <person name="Culley D."/>
            <person name="Crous P.W."/>
            <person name="Fauchery L."/>
            <person name="Girlanda M."/>
            <person name="Hayes R.D."/>
            <person name="Keri Z."/>
            <person name="LaButti K."/>
            <person name="Lipzen A."/>
            <person name="Lombard V."/>
            <person name="Magnuson J."/>
            <person name="Maillard F."/>
            <person name="Murat C."/>
            <person name="Nolan M."/>
            <person name="Ohm R.A."/>
            <person name="Pangilinan J."/>
            <person name="Pereira M.F."/>
            <person name="Perotto S."/>
            <person name="Peter M."/>
            <person name="Pfister S."/>
            <person name="Riley R."/>
            <person name="Sitrit Y."/>
            <person name="Stielow J.B."/>
            <person name="Szollosi G."/>
            <person name="Zifcakova L."/>
            <person name="Stursova M."/>
            <person name="Spatafora J.W."/>
            <person name="Tedersoo L."/>
            <person name="Vaario L.M."/>
            <person name="Yamada A."/>
            <person name="Yan M."/>
            <person name="Wang P."/>
            <person name="Xu J."/>
            <person name="Bruns T."/>
            <person name="Baldrian P."/>
            <person name="Vilgalys R."/>
            <person name="Dunand C."/>
            <person name="Henrissat B."/>
            <person name="Grigoriev I.V."/>
            <person name="Hibbett D."/>
            <person name="Nagy L.G."/>
            <person name="Martin F.M."/>
        </authorList>
    </citation>
    <scope>NUCLEOTIDE SEQUENCE</scope>
    <source>
        <strain evidence="5">BED1</strain>
    </source>
</reference>
<name>A0AAD4C0U3_BOLED</name>
<comment type="subcellular location">
    <subcellularLocation>
        <location evidence="1">Nucleus</location>
    </subcellularLocation>
</comment>
<evidence type="ECO:0000256" key="1">
    <source>
        <dbReference type="ARBA" id="ARBA00004123"/>
    </source>
</evidence>
<dbReference type="PANTHER" id="PTHR13026">
    <property type="entry name" value="NNP-1 PROTEIN NOVEL NUCLEAR PROTEIN 1 NOP52"/>
    <property type="match status" value="1"/>
</dbReference>
<evidence type="ECO:0000313" key="6">
    <source>
        <dbReference type="Proteomes" id="UP001194468"/>
    </source>
</evidence>
<dbReference type="GO" id="GO:0030688">
    <property type="term" value="C:preribosome, small subunit precursor"/>
    <property type="evidence" value="ECO:0007669"/>
    <property type="project" value="InterPro"/>
</dbReference>
<reference evidence="5" key="1">
    <citation type="submission" date="2019-10" db="EMBL/GenBank/DDBJ databases">
        <authorList>
            <consortium name="DOE Joint Genome Institute"/>
            <person name="Kuo A."/>
            <person name="Miyauchi S."/>
            <person name="Kiss E."/>
            <person name="Drula E."/>
            <person name="Kohler A."/>
            <person name="Sanchez-Garcia M."/>
            <person name="Andreopoulos B."/>
            <person name="Barry K.W."/>
            <person name="Bonito G."/>
            <person name="Buee M."/>
            <person name="Carver A."/>
            <person name="Chen C."/>
            <person name="Cichocki N."/>
            <person name="Clum A."/>
            <person name="Culley D."/>
            <person name="Crous P.W."/>
            <person name="Fauchery L."/>
            <person name="Girlanda M."/>
            <person name="Hayes R."/>
            <person name="Keri Z."/>
            <person name="LaButti K."/>
            <person name="Lipzen A."/>
            <person name="Lombard V."/>
            <person name="Magnuson J."/>
            <person name="Maillard F."/>
            <person name="Morin E."/>
            <person name="Murat C."/>
            <person name="Nolan M."/>
            <person name="Ohm R."/>
            <person name="Pangilinan J."/>
            <person name="Pereira M."/>
            <person name="Perotto S."/>
            <person name="Peter M."/>
            <person name="Riley R."/>
            <person name="Sitrit Y."/>
            <person name="Stielow B."/>
            <person name="Szollosi G."/>
            <person name="Zifcakova L."/>
            <person name="Stursova M."/>
            <person name="Spatafora J.W."/>
            <person name="Tedersoo L."/>
            <person name="Vaario L.-M."/>
            <person name="Yamada A."/>
            <person name="Yan M."/>
            <person name="Wang P."/>
            <person name="Xu J."/>
            <person name="Bruns T."/>
            <person name="Baldrian P."/>
            <person name="Vilgalys R."/>
            <person name="Henrissat B."/>
            <person name="Grigoriev I.V."/>
            <person name="Hibbett D."/>
            <person name="Nagy L.G."/>
            <person name="Martin F.M."/>
        </authorList>
    </citation>
    <scope>NUCLEOTIDE SEQUENCE</scope>
    <source>
        <strain evidence="5">BED1</strain>
    </source>
</reference>
<gene>
    <name evidence="5" type="ORF">L210DRAFT_962732</name>
</gene>
<dbReference type="AlphaFoldDB" id="A0AAD4C0U3"/>
<comment type="similarity">
    <text evidence="2">Belongs to the RRP1 family.</text>
</comment>
<sequence>MTSSSPPLGKYLASSDKKTRDKAVKHLALFFSSPENNALPEIEIAKLWKGLFYCFWMSDKPRVQQDLAQELAELLLTITSIPSSLSFLKGFWITTVREWNGIDRLRMDKYYMLVRRFVNASFRLLIRAQWDNSALQDYTSILTSEGGPLCPTDIRVPTGLTFHLAEIYLEELEKAVSASDSPLPTPILGLLSPFISLAAHTPTNTTYKHLEESLFRPLLAGLRSRTSNPARASGHEYPTVLSNACADAPDTGSPMAPSTLREAMLQKLFAIASAEDTRDSNRRKMYALYKTAVEEDEDNVG</sequence>
<comment type="caution">
    <text evidence="5">The sequence shown here is derived from an EMBL/GenBank/DDBJ whole genome shotgun (WGS) entry which is preliminary data.</text>
</comment>
<organism evidence="5 6">
    <name type="scientific">Boletus edulis BED1</name>
    <dbReference type="NCBI Taxonomy" id="1328754"/>
    <lineage>
        <taxon>Eukaryota</taxon>
        <taxon>Fungi</taxon>
        <taxon>Dikarya</taxon>
        <taxon>Basidiomycota</taxon>
        <taxon>Agaricomycotina</taxon>
        <taxon>Agaricomycetes</taxon>
        <taxon>Agaricomycetidae</taxon>
        <taxon>Boletales</taxon>
        <taxon>Boletineae</taxon>
        <taxon>Boletaceae</taxon>
        <taxon>Boletoideae</taxon>
        <taxon>Boletus</taxon>
    </lineage>
</organism>
<dbReference type="InterPro" id="IPR010301">
    <property type="entry name" value="RRP1"/>
</dbReference>
<protein>
    <submittedName>
        <fullName evidence="5">Nucleolar protein,Nop52-domain-containing protein</fullName>
    </submittedName>
</protein>
<dbReference type="Proteomes" id="UP001194468">
    <property type="component" value="Unassembled WGS sequence"/>
</dbReference>
<proteinExistence type="inferred from homology"/>
<dbReference type="GO" id="GO:0006364">
    <property type="term" value="P:rRNA processing"/>
    <property type="evidence" value="ECO:0007669"/>
    <property type="project" value="UniProtKB-KW"/>
</dbReference>
<dbReference type="Pfam" id="PF05997">
    <property type="entry name" value="Nop52"/>
    <property type="match status" value="1"/>
</dbReference>
<evidence type="ECO:0000256" key="3">
    <source>
        <dbReference type="ARBA" id="ARBA00022552"/>
    </source>
</evidence>
<evidence type="ECO:0000313" key="5">
    <source>
        <dbReference type="EMBL" id="KAF8445622.1"/>
    </source>
</evidence>
<evidence type="ECO:0000256" key="2">
    <source>
        <dbReference type="ARBA" id="ARBA00006374"/>
    </source>
</evidence>
<keyword evidence="4" id="KW-0539">Nucleus</keyword>
<keyword evidence="3" id="KW-0698">rRNA processing</keyword>
<evidence type="ECO:0000256" key="4">
    <source>
        <dbReference type="ARBA" id="ARBA00023242"/>
    </source>
</evidence>
<accession>A0AAD4C0U3</accession>
<dbReference type="EMBL" id="WHUW01000005">
    <property type="protein sequence ID" value="KAF8445622.1"/>
    <property type="molecule type" value="Genomic_DNA"/>
</dbReference>
<keyword evidence="6" id="KW-1185">Reference proteome</keyword>